<dbReference type="GO" id="GO:0005664">
    <property type="term" value="C:nuclear origin of replication recognition complex"/>
    <property type="evidence" value="ECO:0007669"/>
    <property type="project" value="TreeGrafter"/>
</dbReference>
<organism evidence="9 10">
    <name type="scientific">Clonorchis sinensis</name>
    <name type="common">Chinese liver fluke</name>
    <dbReference type="NCBI Taxonomy" id="79923"/>
    <lineage>
        <taxon>Eukaryota</taxon>
        <taxon>Metazoa</taxon>
        <taxon>Spiralia</taxon>
        <taxon>Lophotrochozoa</taxon>
        <taxon>Platyhelminthes</taxon>
        <taxon>Trematoda</taxon>
        <taxon>Digenea</taxon>
        <taxon>Opisthorchiida</taxon>
        <taxon>Opisthorchiata</taxon>
        <taxon>Opisthorchiidae</taxon>
        <taxon>Clonorchis</taxon>
    </lineage>
</organism>
<dbReference type="PANTHER" id="PTHR12087">
    <property type="entry name" value="ORIGIN RECOGNITION COMPLEX SUBUNIT 4"/>
    <property type="match status" value="1"/>
</dbReference>
<keyword evidence="10" id="KW-1185">Reference proteome</keyword>
<evidence type="ECO:0000256" key="5">
    <source>
        <dbReference type="ARBA" id="ARBA00023125"/>
    </source>
</evidence>
<proteinExistence type="inferred from homology"/>
<dbReference type="Gene3D" id="3.40.50.300">
    <property type="entry name" value="P-loop containing nucleotide triphosphate hydrolases"/>
    <property type="match status" value="1"/>
</dbReference>
<feature type="domain" description="Origin recognition complex subunit 4 C-terminal" evidence="8">
    <location>
        <begin position="472"/>
        <end position="638"/>
    </location>
</feature>
<keyword evidence="6" id="KW-0539">Nucleus</keyword>
<evidence type="ECO:0000256" key="6">
    <source>
        <dbReference type="ARBA" id="ARBA00023242"/>
    </source>
</evidence>
<comment type="subcellular location">
    <subcellularLocation>
        <location evidence="1">Nucleus</location>
    </subcellularLocation>
</comment>
<reference evidence="9 10" key="2">
    <citation type="journal article" date="2021" name="Genomics">
        <title>High-quality reference genome for Clonorchis sinensis.</title>
        <authorList>
            <person name="Young N.D."/>
            <person name="Stroehlein A.J."/>
            <person name="Kinkar L."/>
            <person name="Wang T."/>
            <person name="Sohn W.M."/>
            <person name="Chang B.C.H."/>
            <person name="Kaur P."/>
            <person name="Weisz D."/>
            <person name="Dudchenko O."/>
            <person name="Aiden E.L."/>
            <person name="Korhonen P.K."/>
            <person name="Gasser R.B."/>
        </authorList>
    </citation>
    <scope>NUCLEOTIDE SEQUENCE [LARGE SCALE GENOMIC DNA]</scope>
    <source>
        <strain evidence="9">Cs-k2</strain>
    </source>
</reference>
<sequence length="685" mass="76306">MDLDSIAQRLERERTDRKVRGSNPASASRLPLSRLGQPGSIPALVHRKGATALECWLERELTDRKVRVSNPTSASQLPLSRLGQPGSIPALVQLSGGMAVRRRKGATAERFFYFLCPTDLHLRHRCFIVRPPLARFHPSHGCAKITPRGSRSTGMRSTWPSQRNLCSVISSSIEAAVPPEGSTRAGILPGCPSLDRERREIEVGFEPRTFWRRLYRSDHELLLFEDELSRLKQTIKALVCGGESNSLLVVGRRGVVTYTSIKGLKKGQEHKGQSSGSPSEWLGSPLFILTILGLIHTDDGSALRAMARQLHRESLLQNPSSEVPETDQVAGTKSLPFSQQLQWFLDGLHSGDGSSKSLLIVLHEFDLFASHRNQILLYNLFDCCQCNDTPICVIGLTCRLDIMELLEKRVKSRFSHRQIHLISIAAPLDHSSSRAVDNEGSQVAFDNYCLACEHLLQVNLDYVCGTAHNSATGKERRELDTYVKGWNSHVRELLSDEIVIDTLRQAWSVSANLRRLTNLLVPIVAKLGGAKTQIDPVEFIDSLCMLREDSKLNSLKGLCILELFLISALVKLQEIHEGRPVNFELLYAEYAKFCRSYCPGYLYDKPVVHKSLDSLIDLELVVAGKSAMAAAATAAASRGTSGQWAMHPSYRPLFCFVESQLLSACLDAYPNCPMELRFWVHSRAF</sequence>
<dbReference type="AlphaFoldDB" id="A0A8T1MMU0"/>
<gene>
    <name evidence="9" type="ORF">CSKR_112438</name>
</gene>
<evidence type="ECO:0000313" key="9">
    <source>
        <dbReference type="EMBL" id="KAG5450258.1"/>
    </source>
</evidence>
<dbReference type="InterPro" id="IPR027417">
    <property type="entry name" value="P-loop_NTPase"/>
</dbReference>
<keyword evidence="5" id="KW-0238">DNA-binding</keyword>
<dbReference type="GO" id="GO:0006270">
    <property type="term" value="P:DNA replication initiation"/>
    <property type="evidence" value="ECO:0007669"/>
    <property type="project" value="TreeGrafter"/>
</dbReference>
<name>A0A8T1MMU0_CLOSI</name>
<evidence type="ECO:0000256" key="1">
    <source>
        <dbReference type="ARBA" id="ARBA00004123"/>
    </source>
</evidence>
<comment type="caution">
    <text evidence="9">The sequence shown here is derived from an EMBL/GenBank/DDBJ whole genome shotgun (WGS) entry which is preliminary data.</text>
</comment>
<evidence type="ECO:0000313" key="10">
    <source>
        <dbReference type="Proteomes" id="UP000286415"/>
    </source>
</evidence>
<dbReference type="Pfam" id="PF14629">
    <property type="entry name" value="ORC4_C"/>
    <property type="match status" value="1"/>
</dbReference>
<comment type="similarity">
    <text evidence="2">Belongs to the ORC4 family.</text>
</comment>
<reference evidence="9 10" key="1">
    <citation type="journal article" date="2018" name="Biotechnol. Adv.">
        <title>Improved genomic resources and new bioinformatic workflow for the carcinogenic parasite Clonorchis sinensis: Biotechnological implications.</title>
        <authorList>
            <person name="Wang D."/>
            <person name="Korhonen P.K."/>
            <person name="Gasser R.B."/>
            <person name="Young N.D."/>
        </authorList>
    </citation>
    <scope>NUCLEOTIDE SEQUENCE [LARGE SCALE GENOMIC DNA]</scope>
    <source>
        <strain evidence="9">Cs-k2</strain>
    </source>
</reference>
<dbReference type="GO" id="GO:0003688">
    <property type="term" value="F:DNA replication origin binding"/>
    <property type="evidence" value="ECO:0007669"/>
    <property type="project" value="TreeGrafter"/>
</dbReference>
<dbReference type="Proteomes" id="UP000286415">
    <property type="component" value="Unassembled WGS sequence"/>
</dbReference>
<evidence type="ECO:0000256" key="7">
    <source>
        <dbReference type="SAM" id="MobiDB-lite"/>
    </source>
</evidence>
<dbReference type="InterPro" id="IPR032705">
    <property type="entry name" value="ORC4_C"/>
</dbReference>
<dbReference type="PANTHER" id="PTHR12087:SF0">
    <property type="entry name" value="ORIGIN RECOGNITION COMPLEX SUBUNIT 4"/>
    <property type="match status" value="1"/>
</dbReference>
<dbReference type="InterPro" id="IPR016527">
    <property type="entry name" value="ORC4"/>
</dbReference>
<protein>
    <recommendedName>
        <fullName evidence="3">Origin recognition complex subunit 4</fullName>
    </recommendedName>
</protein>
<evidence type="ECO:0000259" key="8">
    <source>
        <dbReference type="Pfam" id="PF14629"/>
    </source>
</evidence>
<evidence type="ECO:0000256" key="4">
    <source>
        <dbReference type="ARBA" id="ARBA00022705"/>
    </source>
</evidence>
<accession>A0A8T1MMU0</accession>
<dbReference type="OrthoDB" id="343623at2759"/>
<feature type="region of interest" description="Disordered" evidence="7">
    <location>
        <begin position="11"/>
        <end position="34"/>
    </location>
</feature>
<keyword evidence="4" id="KW-0235">DNA replication</keyword>
<evidence type="ECO:0000256" key="2">
    <source>
        <dbReference type="ARBA" id="ARBA00005334"/>
    </source>
</evidence>
<dbReference type="EMBL" id="NIRI02000042">
    <property type="protein sequence ID" value="KAG5450258.1"/>
    <property type="molecule type" value="Genomic_DNA"/>
</dbReference>
<evidence type="ECO:0000256" key="3">
    <source>
        <dbReference type="ARBA" id="ARBA00019083"/>
    </source>
</evidence>